<feature type="non-terminal residue" evidence="2">
    <location>
        <position position="272"/>
    </location>
</feature>
<dbReference type="PANTHER" id="PTHR43798">
    <property type="entry name" value="MONOACYLGLYCEROL LIPASE"/>
    <property type="match status" value="1"/>
</dbReference>
<organism evidence="2">
    <name type="scientific">marine metagenome</name>
    <dbReference type="NCBI Taxonomy" id="408172"/>
    <lineage>
        <taxon>unclassified sequences</taxon>
        <taxon>metagenomes</taxon>
        <taxon>ecological metagenomes</taxon>
    </lineage>
</organism>
<name>A0A382X597_9ZZZZ</name>
<feature type="domain" description="AB hydrolase-1" evidence="1">
    <location>
        <begin position="17"/>
        <end position="121"/>
    </location>
</feature>
<reference evidence="2" key="1">
    <citation type="submission" date="2018-05" db="EMBL/GenBank/DDBJ databases">
        <authorList>
            <person name="Lanie J.A."/>
            <person name="Ng W.-L."/>
            <person name="Kazmierczak K.M."/>
            <person name="Andrzejewski T.M."/>
            <person name="Davidsen T.M."/>
            <person name="Wayne K.J."/>
            <person name="Tettelin H."/>
            <person name="Glass J.I."/>
            <person name="Rusch D."/>
            <person name="Podicherti R."/>
            <person name="Tsui H.-C.T."/>
            <person name="Winkler M.E."/>
        </authorList>
    </citation>
    <scope>NUCLEOTIDE SEQUENCE</scope>
</reference>
<evidence type="ECO:0000313" key="2">
    <source>
        <dbReference type="EMBL" id="SVD66367.1"/>
    </source>
</evidence>
<feature type="non-terminal residue" evidence="2">
    <location>
        <position position="1"/>
    </location>
</feature>
<gene>
    <name evidence="2" type="ORF">METZ01_LOCUS419221</name>
</gene>
<accession>A0A382X597</accession>
<dbReference type="AlphaFoldDB" id="A0A382X597"/>
<sequence length="272" mass="30624">YLDWQASSEACNNLLVLHPNGFCAGMFDPIVSLLRENYRVVGVDLRGHGASEEVLDEADLGNDLMASDVLKVMDSLRLDIFSILGVSLGGAIAIEIAAMAPEKVQVLMLCEAIAMNFDSRKERAEFLEEKEHPLAVGARRRRSIWSDREEIEESYGSRKPLEALEPSVLKAYVKWGFVDRDDGQVELACNPETEATIFGSRERYGPLSTFERLSDIKAETHILAGTETDLGKVWFEQQAEEIKTQVNWIEGGHFFFFEDLERSLSLIREYIG</sequence>
<dbReference type="InterPro" id="IPR029058">
    <property type="entry name" value="AB_hydrolase_fold"/>
</dbReference>
<dbReference type="Gene3D" id="3.40.50.1820">
    <property type="entry name" value="alpha/beta hydrolase"/>
    <property type="match status" value="1"/>
</dbReference>
<proteinExistence type="predicted"/>
<dbReference type="EMBL" id="UINC01165139">
    <property type="protein sequence ID" value="SVD66367.1"/>
    <property type="molecule type" value="Genomic_DNA"/>
</dbReference>
<evidence type="ECO:0000259" key="1">
    <source>
        <dbReference type="Pfam" id="PF00561"/>
    </source>
</evidence>
<dbReference type="InterPro" id="IPR050266">
    <property type="entry name" value="AB_hydrolase_sf"/>
</dbReference>
<dbReference type="InterPro" id="IPR000073">
    <property type="entry name" value="AB_hydrolase_1"/>
</dbReference>
<dbReference type="PRINTS" id="PR00111">
    <property type="entry name" value="ABHYDROLASE"/>
</dbReference>
<protein>
    <recommendedName>
        <fullName evidence="1">AB hydrolase-1 domain-containing protein</fullName>
    </recommendedName>
</protein>
<dbReference type="SUPFAM" id="SSF53474">
    <property type="entry name" value="alpha/beta-Hydrolases"/>
    <property type="match status" value="1"/>
</dbReference>
<dbReference type="Pfam" id="PF00561">
    <property type="entry name" value="Abhydrolase_1"/>
    <property type="match status" value="1"/>
</dbReference>